<reference evidence="7" key="1">
    <citation type="submission" date="2020-05" db="EMBL/GenBank/DDBJ databases">
        <authorList>
            <person name="Chiriac C."/>
            <person name="Salcher M."/>
            <person name="Ghai R."/>
            <person name="Kavagutti S V."/>
        </authorList>
    </citation>
    <scope>NUCLEOTIDE SEQUENCE</scope>
</reference>
<feature type="transmembrane region" description="Helical" evidence="5">
    <location>
        <begin position="277"/>
        <end position="294"/>
    </location>
</feature>
<protein>
    <submittedName>
        <fullName evidence="7">Unannotated protein</fullName>
    </submittedName>
</protein>
<dbReference type="EMBL" id="CAFBMC010000177">
    <property type="protein sequence ID" value="CAB4914976.1"/>
    <property type="molecule type" value="Genomic_DNA"/>
</dbReference>
<organism evidence="7">
    <name type="scientific">freshwater metagenome</name>
    <dbReference type="NCBI Taxonomy" id="449393"/>
    <lineage>
        <taxon>unclassified sequences</taxon>
        <taxon>metagenomes</taxon>
        <taxon>ecological metagenomes</taxon>
    </lineage>
</organism>
<evidence type="ECO:0000256" key="5">
    <source>
        <dbReference type="SAM" id="Phobius"/>
    </source>
</evidence>
<evidence type="ECO:0000256" key="4">
    <source>
        <dbReference type="ARBA" id="ARBA00023136"/>
    </source>
</evidence>
<keyword evidence="4 5" id="KW-0472">Membrane</keyword>
<feature type="transmembrane region" description="Helical" evidence="5">
    <location>
        <begin position="230"/>
        <end position="248"/>
    </location>
</feature>
<evidence type="ECO:0000256" key="3">
    <source>
        <dbReference type="ARBA" id="ARBA00022989"/>
    </source>
</evidence>
<sequence length="341" mass="36535">MKVGFNWVGALRVGLVVSFVLAFCISTGHQAWALPLASGAMFTGMAEAGEASGHRWRTMIWATFWLCIASLIAGLLADQLWLGLIATAVFSAITGISGAAGPRAGLIGLLGLVIFTIYLGAPDSSTTPLQSSLLIACGGALQALVMIVPNLIRNPKLFIQKYERMPSFWNRIRPHLVWGDTYVDHAVRLTIAVTTATVIANMSGLSHQYWLPMTAAWVTQAGRLGTIKRVISRVLGTIVGLIFVFIAIEMLHAHDWWLALFCGIGGAAAVGFITANYIYAVTGVTSLIVTLLWLDGDPLANTAPQRIGETIVAGIIAIITLSIWPDKNQEPGEQPTTSLVK</sequence>
<dbReference type="GO" id="GO:0016020">
    <property type="term" value="C:membrane"/>
    <property type="evidence" value="ECO:0007669"/>
    <property type="project" value="UniProtKB-SubCell"/>
</dbReference>
<evidence type="ECO:0000313" key="8">
    <source>
        <dbReference type="EMBL" id="CAB5033012.1"/>
    </source>
</evidence>
<gene>
    <name evidence="7" type="ORF">UFOPK3495_01816</name>
    <name evidence="8" type="ORF">UFOPK4237_00030</name>
</gene>
<evidence type="ECO:0000259" key="6">
    <source>
        <dbReference type="Pfam" id="PF13515"/>
    </source>
</evidence>
<dbReference type="EMBL" id="CAFBPZ010000001">
    <property type="protein sequence ID" value="CAB5033012.1"/>
    <property type="molecule type" value="Genomic_DNA"/>
</dbReference>
<comment type="subcellular location">
    <subcellularLocation>
        <location evidence="1">Membrane</location>
        <topology evidence="1">Multi-pass membrane protein</topology>
    </subcellularLocation>
</comment>
<name>A0A6J7H7M2_9ZZZZ</name>
<feature type="transmembrane region" description="Helical" evidence="5">
    <location>
        <begin position="306"/>
        <end position="324"/>
    </location>
</feature>
<feature type="domain" description="Integral membrane bound transporter" evidence="6">
    <location>
        <begin position="196"/>
        <end position="319"/>
    </location>
</feature>
<keyword evidence="3 5" id="KW-1133">Transmembrane helix</keyword>
<keyword evidence="2 5" id="KW-0812">Transmembrane</keyword>
<feature type="transmembrane region" description="Helical" evidence="5">
    <location>
        <begin position="59"/>
        <end position="92"/>
    </location>
</feature>
<dbReference type="AlphaFoldDB" id="A0A6J7H7M2"/>
<accession>A0A6J7H7M2</accession>
<evidence type="ECO:0000256" key="2">
    <source>
        <dbReference type="ARBA" id="ARBA00022692"/>
    </source>
</evidence>
<evidence type="ECO:0000313" key="7">
    <source>
        <dbReference type="EMBL" id="CAB4914976.1"/>
    </source>
</evidence>
<dbReference type="Pfam" id="PF13515">
    <property type="entry name" value="FUSC_2"/>
    <property type="match status" value="1"/>
</dbReference>
<dbReference type="InterPro" id="IPR049453">
    <property type="entry name" value="Memb_transporter_dom"/>
</dbReference>
<evidence type="ECO:0000256" key="1">
    <source>
        <dbReference type="ARBA" id="ARBA00004141"/>
    </source>
</evidence>
<feature type="transmembrane region" description="Helical" evidence="5">
    <location>
        <begin position="133"/>
        <end position="152"/>
    </location>
</feature>
<proteinExistence type="predicted"/>
<feature type="transmembrane region" description="Helical" evidence="5">
    <location>
        <begin position="104"/>
        <end position="121"/>
    </location>
</feature>